<comment type="caution">
    <text evidence="1">The sequence shown here is derived from an EMBL/GenBank/DDBJ whole genome shotgun (WGS) entry which is preliminary data.</text>
</comment>
<dbReference type="EMBL" id="JANPWB010000009">
    <property type="protein sequence ID" value="KAJ1148949.1"/>
    <property type="molecule type" value="Genomic_DNA"/>
</dbReference>
<dbReference type="AlphaFoldDB" id="A0AAV7R827"/>
<keyword evidence="2" id="KW-1185">Reference proteome</keyword>
<organism evidence="1 2">
    <name type="scientific">Pleurodeles waltl</name>
    <name type="common">Iberian ribbed newt</name>
    <dbReference type="NCBI Taxonomy" id="8319"/>
    <lineage>
        <taxon>Eukaryota</taxon>
        <taxon>Metazoa</taxon>
        <taxon>Chordata</taxon>
        <taxon>Craniata</taxon>
        <taxon>Vertebrata</taxon>
        <taxon>Euteleostomi</taxon>
        <taxon>Amphibia</taxon>
        <taxon>Batrachia</taxon>
        <taxon>Caudata</taxon>
        <taxon>Salamandroidea</taxon>
        <taxon>Salamandridae</taxon>
        <taxon>Pleurodelinae</taxon>
        <taxon>Pleurodeles</taxon>
    </lineage>
</organism>
<sequence>MVSGGKEGSPGNPKRVFIKYVLRVLSALRAARIETRLGVSYPAAPALEPATLTPSRGFPHGLPAGCRVPCMSLGRCCGATH</sequence>
<accession>A0AAV7R827</accession>
<protein>
    <submittedName>
        <fullName evidence="1">Uncharacterized protein</fullName>
    </submittedName>
</protein>
<reference evidence="1" key="1">
    <citation type="journal article" date="2022" name="bioRxiv">
        <title>Sequencing and chromosome-scale assembly of the giantPleurodeles waltlgenome.</title>
        <authorList>
            <person name="Brown T."/>
            <person name="Elewa A."/>
            <person name="Iarovenko S."/>
            <person name="Subramanian E."/>
            <person name="Araus A.J."/>
            <person name="Petzold A."/>
            <person name="Susuki M."/>
            <person name="Suzuki K.-i.T."/>
            <person name="Hayashi T."/>
            <person name="Toyoda A."/>
            <person name="Oliveira C."/>
            <person name="Osipova E."/>
            <person name="Leigh N.D."/>
            <person name="Simon A."/>
            <person name="Yun M.H."/>
        </authorList>
    </citation>
    <scope>NUCLEOTIDE SEQUENCE</scope>
    <source>
        <strain evidence="1">20211129_DDA</strain>
        <tissue evidence="1">Liver</tissue>
    </source>
</reference>
<proteinExistence type="predicted"/>
<gene>
    <name evidence="1" type="ORF">NDU88_001773</name>
</gene>
<evidence type="ECO:0000313" key="2">
    <source>
        <dbReference type="Proteomes" id="UP001066276"/>
    </source>
</evidence>
<name>A0AAV7R827_PLEWA</name>
<dbReference type="Proteomes" id="UP001066276">
    <property type="component" value="Chromosome 5"/>
</dbReference>
<evidence type="ECO:0000313" key="1">
    <source>
        <dbReference type="EMBL" id="KAJ1148949.1"/>
    </source>
</evidence>